<dbReference type="EMBL" id="QXFV01001766">
    <property type="protein sequence ID" value="KAE8998754.1"/>
    <property type="molecule type" value="Genomic_DNA"/>
</dbReference>
<evidence type="ECO:0000313" key="5">
    <source>
        <dbReference type="Proteomes" id="UP000429607"/>
    </source>
</evidence>
<evidence type="ECO:0000313" key="2">
    <source>
        <dbReference type="EMBL" id="KAE8993094.1"/>
    </source>
</evidence>
<evidence type="ECO:0000313" key="6">
    <source>
        <dbReference type="Proteomes" id="UP000434957"/>
    </source>
</evidence>
<organism evidence="4 6">
    <name type="scientific">Phytophthora rubi</name>
    <dbReference type="NCBI Taxonomy" id="129364"/>
    <lineage>
        <taxon>Eukaryota</taxon>
        <taxon>Sar</taxon>
        <taxon>Stramenopiles</taxon>
        <taxon>Oomycota</taxon>
        <taxon>Peronosporomycetes</taxon>
        <taxon>Peronosporales</taxon>
        <taxon>Peronosporaceae</taxon>
        <taxon>Phytophthora</taxon>
    </lineage>
</organism>
<gene>
    <name evidence="3" type="ORF">PR001_g19239</name>
    <name evidence="2" type="ORF">PR002_g20349</name>
    <name evidence="4" type="ORF">PR003_g25295</name>
</gene>
<dbReference type="Proteomes" id="UP000434957">
    <property type="component" value="Unassembled WGS sequence"/>
</dbReference>
<name>A0A6A4CJQ0_9STRA</name>
<feature type="compositionally biased region" description="Low complexity" evidence="1">
    <location>
        <begin position="139"/>
        <end position="161"/>
    </location>
</feature>
<dbReference type="OrthoDB" id="121465at2759"/>
<keyword evidence="6" id="KW-1185">Reference proteome</keyword>
<reference evidence="4 6" key="1">
    <citation type="submission" date="2018-08" db="EMBL/GenBank/DDBJ databases">
        <title>Genomic investigation of the strawberry pathogen Phytophthora fragariae indicates pathogenicity is determined by transcriptional variation in three key races.</title>
        <authorList>
            <person name="Adams T.M."/>
            <person name="Armitage A.D."/>
            <person name="Sobczyk M.K."/>
            <person name="Bates H.J."/>
            <person name="Dunwell J.M."/>
            <person name="Nellist C.F."/>
            <person name="Harrison R.J."/>
        </authorList>
    </citation>
    <scope>NUCLEOTIDE SEQUENCE [LARGE SCALE GENOMIC DNA]</scope>
    <source>
        <strain evidence="3 5">SCRP249</strain>
        <strain evidence="2 7">SCRP324</strain>
        <strain evidence="4 6">SCRP333</strain>
    </source>
</reference>
<evidence type="ECO:0000313" key="3">
    <source>
        <dbReference type="EMBL" id="KAE8998754.1"/>
    </source>
</evidence>
<evidence type="ECO:0000256" key="1">
    <source>
        <dbReference type="SAM" id="MobiDB-lite"/>
    </source>
</evidence>
<dbReference type="Proteomes" id="UP000435112">
    <property type="component" value="Unassembled WGS sequence"/>
</dbReference>
<comment type="caution">
    <text evidence="4">The sequence shown here is derived from an EMBL/GenBank/DDBJ whole genome shotgun (WGS) entry which is preliminary data.</text>
</comment>
<feature type="region of interest" description="Disordered" evidence="1">
    <location>
        <begin position="116"/>
        <end position="162"/>
    </location>
</feature>
<dbReference type="AlphaFoldDB" id="A0A6A4CJQ0"/>
<feature type="compositionally biased region" description="Basic residues" evidence="1">
    <location>
        <begin position="498"/>
        <end position="517"/>
    </location>
</feature>
<protein>
    <submittedName>
        <fullName evidence="4">Uncharacterized protein</fullName>
    </submittedName>
</protein>
<dbReference type="EMBL" id="QXFU01001931">
    <property type="protein sequence ID" value="KAE8993094.1"/>
    <property type="molecule type" value="Genomic_DNA"/>
</dbReference>
<evidence type="ECO:0000313" key="4">
    <source>
        <dbReference type="EMBL" id="KAE9290423.1"/>
    </source>
</evidence>
<dbReference type="Proteomes" id="UP000429607">
    <property type="component" value="Unassembled WGS sequence"/>
</dbReference>
<sequence length="538" mass="60685">MGDTHADMLKKFQTFLEQEEKPSAPGGTTTAARLVKMELWREMRQLLAVNDSSVGLRVLVDMAASLINERGRAAATLNTPVLILPLPSKMASTVGALPHPDFEDVINPAGPVTVPAAVPQKRASSGTPAKGSKSKKPRSSTGSAKSSKSDSGSSTETVSSTLDFELSPDTPAVVRQAIELIYAKAEAAKRAPYQLAYPWEDIPLWYEPEDFPGVHVAHWRFWNAFRATFLEWALHAPLASSSAQAQRRKRKMAAIRERLCFLSLCIETWGYYNFLRRLEAKGNSNLMWWGGQAWRRTPEAKGYTCSPIRDLLDLYETEPAEYRRKVRDALKPFQIDAGSFETMTELLEKTDALDPDLVENDKRLSDTALARIIVDISRPVAVPKHCVPTVTEGVWWKLLDNKRLGDLALKISRQLQNDKYEGPLVPEYDPKESKIKGFTPFMRQDGTPTAAGPATEVDDDDPKYCQTPDEEVADALAVRRRRTRRRVLLWKLRLLKKTKRRRSAKRTPRRSRPTRTKTKIEPILKRREEPVTKVVTKQ</sequence>
<feature type="region of interest" description="Disordered" evidence="1">
    <location>
        <begin position="440"/>
        <end position="462"/>
    </location>
</feature>
<evidence type="ECO:0000313" key="7">
    <source>
        <dbReference type="Proteomes" id="UP000435112"/>
    </source>
</evidence>
<feature type="region of interest" description="Disordered" evidence="1">
    <location>
        <begin position="498"/>
        <end position="538"/>
    </location>
</feature>
<dbReference type="EMBL" id="QXFT01003005">
    <property type="protein sequence ID" value="KAE9290423.1"/>
    <property type="molecule type" value="Genomic_DNA"/>
</dbReference>
<proteinExistence type="predicted"/>
<accession>A0A6A4CJQ0</accession>
<feature type="compositionally biased region" description="Basic and acidic residues" evidence="1">
    <location>
        <begin position="518"/>
        <end position="531"/>
    </location>
</feature>